<evidence type="ECO:0000256" key="4">
    <source>
        <dbReference type="ARBA" id="ARBA00023136"/>
    </source>
</evidence>
<gene>
    <name evidence="6" type="ORF">TR121586</name>
</gene>
<dbReference type="PANTHER" id="PTHR21191:SF16">
    <property type="entry name" value="AQUAPORIN"/>
    <property type="match status" value="1"/>
</dbReference>
<keyword evidence="4" id="KW-0472">Membrane</keyword>
<proteinExistence type="predicted"/>
<name>A0A0X3P369_SCHSO</name>
<evidence type="ECO:0000256" key="5">
    <source>
        <dbReference type="SAM" id="MobiDB-lite"/>
    </source>
</evidence>
<keyword evidence="3" id="KW-1133">Transmembrane helix</keyword>
<dbReference type="InterPro" id="IPR023271">
    <property type="entry name" value="Aquaporin-like"/>
</dbReference>
<dbReference type="PANTHER" id="PTHR21191">
    <property type="entry name" value="AQUAPORIN"/>
    <property type="match status" value="1"/>
</dbReference>
<dbReference type="SUPFAM" id="SSF81338">
    <property type="entry name" value="Aquaporin-like"/>
    <property type="match status" value="1"/>
</dbReference>
<feature type="region of interest" description="Disordered" evidence="5">
    <location>
        <begin position="381"/>
        <end position="406"/>
    </location>
</feature>
<dbReference type="GO" id="GO:0005737">
    <property type="term" value="C:cytoplasm"/>
    <property type="evidence" value="ECO:0007669"/>
    <property type="project" value="TreeGrafter"/>
</dbReference>
<organism evidence="6">
    <name type="scientific">Schistocephalus solidus</name>
    <name type="common">Tapeworm</name>
    <dbReference type="NCBI Taxonomy" id="70667"/>
    <lineage>
        <taxon>Eukaryota</taxon>
        <taxon>Metazoa</taxon>
        <taxon>Spiralia</taxon>
        <taxon>Lophotrochozoa</taxon>
        <taxon>Platyhelminthes</taxon>
        <taxon>Cestoda</taxon>
        <taxon>Eucestoda</taxon>
        <taxon>Diphyllobothriidea</taxon>
        <taxon>Diphyllobothriidae</taxon>
        <taxon>Schistocephalus</taxon>
    </lineage>
</organism>
<protein>
    <submittedName>
        <fullName evidence="6">Uncharacterized protein</fullName>
    </submittedName>
</protein>
<dbReference type="EMBL" id="GEEE01018968">
    <property type="protein sequence ID" value="JAP44257.1"/>
    <property type="molecule type" value="Transcribed_RNA"/>
</dbReference>
<feature type="compositionally biased region" description="Polar residues" evidence="5">
    <location>
        <begin position="396"/>
        <end position="406"/>
    </location>
</feature>
<evidence type="ECO:0000313" key="6">
    <source>
        <dbReference type="EMBL" id="JAP44257.1"/>
    </source>
</evidence>
<reference evidence="6" key="1">
    <citation type="submission" date="2016-01" db="EMBL/GenBank/DDBJ databases">
        <title>Reference transcriptome for the parasite Schistocephalus solidus: insights into the molecular evolution of parasitism.</title>
        <authorList>
            <person name="Hebert F.O."/>
            <person name="Grambauer S."/>
            <person name="Barber I."/>
            <person name="Landry C.R."/>
            <person name="Aubin-Horth N."/>
        </authorList>
    </citation>
    <scope>NUCLEOTIDE SEQUENCE</scope>
</reference>
<evidence type="ECO:0000256" key="3">
    <source>
        <dbReference type="ARBA" id="ARBA00022989"/>
    </source>
</evidence>
<keyword evidence="2" id="KW-0812">Transmembrane</keyword>
<dbReference type="InterPro" id="IPR051883">
    <property type="entry name" value="AQP11/12_channel"/>
</dbReference>
<dbReference type="GO" id="GO:0016020">
    <property type="term" value="C:membrane"/>
    <property type="evidence" value="ECO:0007669"/>
    <property type="project" value="UniProtKB-SubCell"/>
</dbReference>
<sequence length="406" mass="44385">MPSFSLPQPPVYAALISPLHKSLQDAVSTFQLCACSLENAIVRATFGTKGLILAIGVHNLIMTQLAWGDSYGSPCNVFYRYLSCKTSATWMLISWGLQVMGAFAALHLSYFWWSLHTTSYHATQLAAKLTTLAALEHPETAAAVTAGDLHVSVPVGMLIEGGGAFIDVLLAGVLCHAVLVWSRRQQPSAEHLQLSPGLSTDLFAQSLVFSIRQSVGLYLTYKGLPLTGLYLNPANAVIQTWGLGKAQPLPHLLVYWLSPMMGIWIAFHTCDRLFHYPRRGPPAFPPLVPCALPPLAMDTGAEMSDSELLTCKPVTVPGCGFQVAAVHSELPCRLGRSQSLTRPPDVVVTANGEAGRRWRRFSECRFLPSVGDACRRCPARNYSPSPSSRGRDLRRINTQPQLRQTY</sequence>
<dbReference type="GO" id="GO:0015267">
    <property type="term" value="F:channel activity"/>
    <property type="evidence" value="ECO:0007669"/>
    <property type="project" value="TreeGrafter"/>
</dbReference>
<evidence type="ECO:0000256" key="1">
    <source>
        <dbReference type="ARBA" id="ARBA00004141"/>
    </source>
</evidence>
<dbReference type="AlphaFoldDB" id="A0A0X3P369"/>
<accession>A0A0X3P369</accession>
<dbReference type="Gene3D" id="1.20.1080.10">
    <property type="entry name" value="Glycerol uptake facilitator protein"/>
    <property type="match status" value="1"/>
</dbReference>
<dbReference type="EMBL" id="GEEE01008278">
    <property type="protein sequence ID" value="JAP54947.1"/>
    <property type="molecule type" value="Transcribed_RNA"/>
</dbReference>
<comment type="subcellular location">
    <subcellularLocation>
        <location evidence="1">Membrane</location>
        <topology evidence="1">Multi-pass membrane protein</topology>
    </subcellularLocation>
</comment>
<evidence type="ECO:0000256" key="2">
    <source>
        <dbReference type="ARBA" id="ARBA00022692"/>
    </source>
</evidence>